<feature type="transmembrane region" description="Helical" evidence="8">
    <location>
        <begin position="174"/>
        <end position="191"/>
    </location>
</feature>
<evidence type="ECO:0000259" key="9">
    <source>
        <dbReference type="Pfam" id="PF01694"/>
    </source>
</evidence>
<evidence type="ECO:0000313" key="11">
    <source>
        <dbReference type="Proteomes" id="UP000008633"/>
    </source>
</evidence>
<dbReference type="GO" id="GO:0016020">
    <property type="term" value="C:membrane"/>
    <property type="evidence" value="ECO:0007669"/>
    <property type="project" value="UniProtKB-SubCell"/>
</dbReference>
<keyword evidence="6 8" id="KW-1133">Transmembrane helix</keyword>
<dbReference type="InterPro" id="IPR022764">
    <property type="entry name" value="Peptidase_S54_rhomboid_dom"/>
</dbReference>
<dbReference type="Gene3D" id="1.20.1540.10">
    <property type="entry name" value="Rhomboid-like"/>
    <property type="match status" value="1"/>
</dbReference>
<feature type="transmembrane region" description="Helical" evidence="8">
    <location>
        <begin position="151"/>
        <end position="168"/>
    </location>
</feature>
<dbReference type="eggNOG" id="COG0705">
    <property type="taxonomic scope" value="Bacteria"/>
</dbReference>
<keyword evidence="2" id="KW-0645">Protease</keyword>
<evidence type="ECO:0000256" key="7">
    <source>
        <dbReference type="ARBA" id="ARBA00023136"/>
    </source>
</evidence>
<feature type="transmembrane region" description="Helical" evidence="8">
    <location>
        <begin position="198"/>
        <end position="215"/>
    </location>
</feature>
<evidence type="ECO:0000256" key="8">
    <source>
        <dbReference type="SAM" id="Phobius"/>
    </source>
</evidence>
<gene>
    <name evidence="10" type="ordered locus">Nitsa_1914</name>
</gene>
<name>E6X2F3_NITSE</name>
<proteinExistence type="predicted"/>
<accession>E6X2F3</accession>
<evidence type="ECO:0000256" key="3">
    <source>
        <dbReference type="ARBA" id="ARBA00022692"/>
    </source>
</evidence>
<dbReference type="HOGENOM" id="CLU_055068_3_2_7"/>
<dbReference type="SUPFAM" id="SSF144091">
    <property type="entry name" value="Rhomboid-like"/>
    <property type="match status" value="1"/>
</dbReference>
<evidence type="ECO:0000256" key="5">
    <source>
        <dbReference type="ARBA" id="ARBA00022825"/>
    </source>
</evidence>
<evidence type="ECO:0000256" key="2">
    <source>
        <dbReference type="ARBA" id="ARBA00022670"/>
    </source>
</evidence>
<reference evidence="11" key="2">
    <citation type="submission" date="2011-01" db="EMBL/GenBank/DDBJ databases">
        <title>The complete genome of Nitratifractor salsuginis DSM 16511.</title>
        <authorList>
            <consortium name="US DOE Joint Genome Institute (JGI-PGF)"/>
            <person name="Lucas S."/>
            <person name="Copeland A."/>
            <person name="Lapidus A."/>
            <person name="Bruce D."/>
            <person name="Goodwin L."/>
            <person name="Pitluck S."/>
            <person name="Kyrpides N."/>
            <person name="Mavromatis K."/>
            <person name="Ivanova N."/>
            <person name="Mikhailova N."/>
            <person name="Zeytun A."/>
            <person name="Detter J.C."/>
            <person name="Tapia R."/>
            <person name="Han C."/>
            <person name="Land M."/>
            <person name="Hauser L."/>
            <person name="Markowitz V."/>
            <person name="Cheng J.-F."/>
            <person name="Hugenholtz P."/>
            <person name="Woyke T."/>
            <person name="Wu D."/>
            <person name="Tindall B."/>
            <person name="Schuetze A."/>
            <person name="Brambilla E."/>
            <person name="Klenk H.-P."/>
            <person name="Eisen J.A."/>
        </authorList>
    </citation>
    <scope>NUCLEOTIDE SEQUENCE [LARGE SCALE GENOMIC DNA]</scope>
    <source>
        <strain evidence="11">DSM 16511 / JCM 12458 / E9I37-1</strain>
    </source>
</reference>
<comment type="subcellular location">
    <subcellularLocation>
        <location evidence="1">Membrane</location>
        <topology evidence="1">Multi-pass membrane protein</topology>
    </subcellularLocation>
</comment>
<keyword evidence="3 8" id="KW-0812">Transmembrane</keyword>
<dbReference type="RefSeq" id="WP_013554843.1">
    <property type="nucleotide sequence ID" value="NC_014935.1"/>
</dbReference>
<evidence type="ECO:0000256" key="1">
    <source>
        <dbReference type="ARBA" id="ARBA00004141"/>
    </source>
</evidence>
<dbReference type="AlphaFoldDB" id="E6X2F3"/>
<dbReference type="STRING" id="749222.Nitsa_1914"/>
<protein>
    <submittedName>
        <fullName evidence="10">Rhomboid family protein</fullName>
    </submittedName>
</protein>
<organism evidence="10 11">
    <name type="scientific">Nitratifractor salsuginis (strain DSM 16511 / JCM 12458 / E9I37-1)</name>
    <dbReference type="NCBI Taxonomy" id="749222"/>
    <lineage>
        <taxon>Bacteria</taxon>
        <taxon>Pseudomonadati</taxon>
        <taxon>Campylobacterota</taxon>
        <taxon>Epsilonproteobacteria</taxon>
        <taxon>Campylobacterales</taxon>
        <taxon>Sulfurovaceae</taxon>
        <taxon>Nitratifractor</taxon>
    </lineage>
</organism>
<dbReference type="InterPro" id="IPR035952">
    <property type="entry name" value="Rhomboid-like_sf"/>
</dbReference>
<keyword evidence="11" id="KW-1185">Reference proteome</keyword>
<keyword evidence="4" id="KW-0378">Hydrolase</keyword>
<dbReference type="EMBL" id="CP002452">
    <property type="protein sequence ID" value="ADV47158.1"/>
    <property type="molecule type" value="Genomic_DNA"/>
</dbReference>
<evidence type="ECO:0000256" key="4">
    <source>
        <dbReference type="ARBA" id="ARBA00022801"/>
    </source>
</evidence>
<evidence type="ECO:0000256" key="6">
    <source>
        <dbReference type="ARBA" id="ARBA00022989"/>
    </source>
</evidence>
<dbReference type="OrthoDB" id="9813074at2"/>
<feature type="transmembrane region" description="Helical" evidence="8">
    <location>
        <begin position="119"/>
        <end position="139"/>
    </location>
</feature>
<sequence>MSSPARFPLTWGLILLSLLGYVAELICGGSWSDIPVSSLIACGGVYAPAVLEGGEWWRLLSGLFLHGGPEHLALNMISLYIVGRIVELYFPLLDYLILYFLSGIGGFLVSMTLHPETVIIGASGAIFGLFGALGGFMFFHRERFGASYRAFVREFGAILAINLIFDLLVPGIDLSAHITGLILGIIGGYLAGGRRSLFFLFTIVVSILMLAWAYHLSREYGVQGRISPVF</sequence>
<dbReference type="GO" id="GO:0004252">
    <property type="term" value="F:serine-type endopeptidase activity"/>
    <property type="evidence" value="ECO:0007669"/>
    <property type="project" value="InterPro"/>
</dbReference>
<dbReference type="Pfam" id="PF01694">
    <property type="entry name" value="Rhomboid"/>
    <property type="match status" value="1"/>
</dbReference>
<dbReference type="Proteomes" id="UP000008633">
    <property type="component" value="Chromosome"/>
</dbReference>
<dbReference type="PANTHER" id="PTHR22936:SF69">
    <property type="entry name" value="RHOMBOID-LIKE PROTEIN"/>
    <property type="match status" value="1"/>
</dbReference>
<dbReference type="KEGG" id="nsa:Nitsa_1914"/>
<dbReference type="GO" id="GO:0006508">
    <property type="term" value="P:proteolysis"/>
    <property type="evidence" value="ECO:0007669"/>
    <property type="project" value="UniProtKB-KW"/>
</dbReference>
<feature type="domain" description="Peptidase S54 rhomboid" evidence="9">
    <location>
        <begin position="54"/>
        <end position="191"/>
    </location>
</feature>
<keyword evidence="7 8" id="KW-0472">Membrane</keyword>
<evidence type="ECO:0000313" key="10">
    <source>
        <dbReference type="EMBL" id="ADV47158.1"/>
    </source>
</evidence>
<dbReference type="PANTHER" id="PTHR22936">
    <property type="entry name" value="RHOMBOID-RELATED"/>
    <property type="match status" value="1"/>
</dbReference>
<keyword evidence="5" id="KW-0720">Serine protease</keyword>
<dbReference type="InterPro" id="IPR002610">
    <property type="entry name" value="Peptidase_S54_rhomboid-like"/>
</dbReference>
<reference evidence="10 11" key="1">
    <citation type="journal article" date="2011" name="Stand. Genomic Sci.">
        <title>Complete genome sequence of Nitratifractor salsuginis type strain (E9I37-1).</title>
        <authorList>
            <person name="Anderson I."/>
            <person name="Sikorski J."/>
            <person name="Zeytun A."/>
            <person name="Nolan M."/>
            <person name="Lapidus A."/>
            <person name="Lucas S."/>
            <person name="Hammon N."/>
            <person name="Deshpande S."/>
            <person name="Cheng J.F."/>
            <person name="Tapia R."/>
            <person name="Han C."/>
            <person name="Goodwin L."/>
            <person name="Pitluck S."/>
            <person name="Liolios K."/>
            <person name="Pagani I."/>
            <person name="Ivanova N."/>
            <person name="Huntemann M."/>
            <person name="Mavromatis K."/>
            <person name="Ovchinikova G."/>
            <person name="Pati A."/>
            <person name="Chen A."/>
            <person name="Palaniappan K."/>
            <person name="Land M."/>
            <person name="Hauser L."/>
            <person name="Brambilla E.M."/>
            <person name="Ngatchou-Djao O.D."/>
            <person name="Rohde M."/>
            <person name="Tindall B.J."/>
            <person name="Goker M."/>
            <person name="Detter J.C."/>
            <person name="Woyke T."/>
            <person name="Bristow J."/>
            <person name="Eisen J.A."/>
            <person name="Markowitz V."/>
            <person name="Hugenholtz P."/>
            <person name="Klenk H.P."/>
            <person name="Kyrpides N.C."/>
        </authorList>
    </citation>
    <scope>NUCLEOTIDE SEQUENCE [LARGE SCALE GENOMIC DNA]</scope>
    <source>
        <strain evidence="11">DSM 16511 / JCM 12458 / E9I37-1</strain>
    </source>
</reference>
<feature type="transmembrane region" description="Helical" evidence="8">
    <location>
        <begin position="95"/>
        <end position="113"/>
    </location>
</feature>